<dbReference type="NCBIfam" id="TIGR02452">
    <property type="entry name" value="TIGR02452 family protein"/>
    <property type="match status" value="1"/>
</dbReference>
<dbReference type="PIRSF" id="PIRSF014899">
    <property type="entry name" value="UCP014899"/>
    <property type="match status" value="1"/>
</dbReference>
<dbReference type="Pfam" id="PF10021">
    <property type="entry name" value="PARG_cat_microb"/>
    <property type="match status" value="1"/>
</dbReference>
<evidence type="ECO:0000313" key="3">
    <source>
        <dbReference type="Proteomes" id="UP000054988"/>
    </source>
</evidence>
<dbReference type="PANTHER" id="PTHR35596">
    <property type="entry name" value="DUF2263 DOMAIN-CONTAINING PROTEIN"/>
    <property type="match status" value="1"/>
</dbReference>
<dbReference type="eggNOG" id="ENOG502S5V1">
    <property type="taxonomic scope" value="Eukaryota"/>
</dbReference>
<dbReference type="InterPro" id="IPR043472">
    <property type="entry name" value="Macro_dom-like"/>
</dbReference>
<dbReference type="PANTHER" id="PTHR35596:SF1">
    <property type="entry name" value="MICROBIAL-TYPE PARG CATALYTIC DOMAIN-CONTAINING PROTEIN"/>
    <property type="match status" value="1"/>
</dbReference>
<sequence length="315" mass="35429">MSISNYFKPKPNANNPRAPRVKIAEETLEVIKKGSYTHNGTVYILKDKVEALKRGTRYYAGDSLLSNWRHSPSTVAAAGGEKERSTSVSILEMTTLEGARYLSKNTTTPQTIGVLNFASAKKPGGGFLTGAQAQEESIARSSTLYPSLMTDIAQNFYNYHLKPEQKKNFFYSHAMIYSPGVVVFRDDEGKWADPLEVDILTSAAVNAGEVRKNTPSDAEAEAERKIEREMKERMARVLYLFEMRGTKDLVLGSFGTGVFQNRVDMVARLWAELLSTRFQTSFDKVVFAIIGRRTFDEFQEYFNEHHSTQTVQSQS</sequence>
<comment type="caution">
    <text evidence="2">The sequence shown here is derived from an EMBL/GenBank/DDBJ whole genome shotgun (WGS) entry which is preliminary data.</text>
</comment>
<accession>A0A0W0GDF0</accession>
<dbReference type="SUPFAM" id="SSF52949">
    <property type="entry name" value="Macro domain-like"/>
    <property type="match status" value="1"/>
</dbReference>
<reference evidence="2 3" key="1">
    <citation type="submission" date="2015-12" db="EMBL/GenBank/DDBJ databases">
        <title>Draft genome sequence of Moniliophthora roreri, the causal agent of frosty pod rot of cacao.</title>
        <authorList>
            <person name="Aime M.C."/>
            <person name="Diaz-Valderrama J.R."/>
            <person name="Kijpornyongpan T."/>
            <person name="Phillips-Mora W."/>
        </authorList>
    </citation>
    <scope>NUCLEOTIDE SEQUENCE [LARGE SCALE GENOMIC DNA]</scope>
    <source>
        <strain evidence="2 3">MCA 2952</strain>
    </source>
</reference>
<name>A0A0W0GDF0_MONRR</name>
<feature type="domain" description="Microbial-type PARG catalytic" evidence="1">
    <location>
        <begin position="24"/>
        <end position="186"/>
    </location>
</feature>
<gene>
    <name evidence="2" type="ORF">WG66_843</name>
</gene>
<dbReference type="InterPro" id="IPR012664">
    <property type="entry name" value="CHP02452"/>
</dbReference>
<dbReference type="InterPro" id="IPR019261">
    <property type="entry name" value="PARG_cat_microbial"/>
</dbReference>
<proteinExistence type="predicted"/>
<evidence type="ECO:0000259" key="1">
    <source>
        <dbReference type="Pfam" id="PF10021"/>
    </source>
</evidence>
<dbReference type="Gene3D" id="3.40.220.10">
    <property type="entry name" value="Leucine Aminopeptidase, subunit E, domain 1"/>
    <property type="match status" value="1"/>
</dbReference>
<evidence type="ECO:0000313" key="2">
    <source>
        <dbReference type="EMBL" id="KTB46593.1"/>
    </source>
</evidence>
<dbReference type="AlphaFoldDB" id="A0A0W0GDF0"/>
<protein>
    <recommendedName>
        <fullName evidence="1">Microbial-type PARG catalytic domain-containing protein</fullName>
    </recommendedName>
</protein>
<dbReference type="EMBL" id="LATX01000314">
    <property type="protein sequence ID" value="KTB46593.1"/>
    <property type="molecule type" value="Genomic_DNA"/>
</dbReference>
<dbReference type="Proteomes" id="UP000054988">
    <property type="component" value="Unassembled WGS sequence"/>
</dbReference>
<organism evidence="2 3">
    <name type="scientific">Moniliophthora roreri</name>
    <name type="common">Frosty pod rot fungus</name>
    <name type="synonym">Monilia roreri</name>
    <dbReference type="NCBI Taxonomy" id="221103"/>
    <lineage>
        <taxon>Eukaryota</taxon>
        <taxon>Fungi</taxon>
        <taxon>Dikarya</taxon>
        <taxon>Basidiomycota</taxon>
        <taxon>Agaricomycotina</taxon>
        <taxon>Agaricomycetes</taxon>
        <taxon>Agaricomycetidae</taxon>
        <taxon>Agaricales</taxon>
        <taxon>Marasmiineae</taxon>
        <taxon>Marasmiaceae</taxon>
        <taxon>Moniliophthora</taxon>
    </lineage>
</organism>